<dbReference type="RefSeq" id="WP_094306759.1">
    <property type="nucleotide sequence ID" value="NZ_NOWT01000041.1"/>
</dbReference>
<evidence type="ECO:0000313" key="1">
    <source>
        <dbReference type="EMBL" id="OYD80943.1"/>
    </source>
</evidence>
<comment type="caution">
    <text evidence="1">The sequence shown here is derived from an EMBL/GenBank/DDBJ whole genome shotgun (WGS) entry which is preliminary data.</text>
</comment>
<reference evidence="1 2" key="1">
    <citation type="submission" date="2017-07" db="EMBL/GenBank/DDBJ databases">
        <title>Whole genome sequence of Azospirillum brasilense 2A1, a potential biofertilizer strain.</title>
        <authorList>
            <person name="Fontana C.A."/>
            <person name="Toffoli L.M."/>
            <person name="Salazar S.M."/>
            <person name="Puglisi E."/>
            <person name="Pedraza R."/>
            <person name="Bassi D."/>
            <person name="Cocconcelli P.S."/>
        </authorList>
    </citation>
    <scope>NUCLEOTIDE SEQUENCE [LARGE SCALE GENOMIC DNA]</scope>
    <source>
        <strain evidence="1 2">2A1</strain>
        <plasmid evidence="1">unnamed</plasmid>
    </source>
</reference>
<organism evidence="1 2">
    <name type="scientific">Azospirillum brasilense</name>
    <dbReference type="NCBI Taxonomy" id="192"/>
    <lineage>
        <taxon>Bacteria</taxon>
        <taxon>Pseudomonadati</taxon>
        <taxon>Pseudomonadota</taxon>
        <taxon>Alphaproteobacteria</taxon>
        <taxon>Rhodospirillales</taxon>
        <taxon>Azospirillaceae</taxon>
        <taxon>Azospirillum</taxon>
    </lineage>
</organism>
<accession>A0A235H5X5</accession>
<dbReference type="Proteomes" id="UP000215367">
    <property type="component" value="Unassembled WGS sequence"/>
</dbReference>
<protein>
    <submittedName>
        <fullName evidence="1">Uncharacterized protein</fullName>
    </submittedName>
</protein>
<dbReference type="EMBL" id="NOWT01000041">
    <property type="protein sequence ID" value="OYD80943.1"/>
    <property type="molecule type" value="Genomic_DNA"/>
</dbReference>
<evidence type="ECO:0000313" key="2">
    <source>
        <dbReference type="Proteomes" id="UP000215367"/>
    </source>
</evidence>
<keyword evidence="1" id="KW-0614">Plasmid</keyword>
<gene>
    <name evidence="1" type="ORF">CHT98_28515</name>
</gene>
<proteinExistence type="predicted"/>
<geneLocation type="plasmid" evidence="1">
    <name>unnamed</name>
</geneLocation>
<dbReference type="AlphaFoldDB" id="A0A235H5X5"/>
<sequence>MPNANVDSTVNDVLRDGKPRSFTLPADSFNADRSGELAPFLRELTGRGLRVEIRGSTEALADANIYPGTAVEGCSIYEGDSGEAGRMLRFLIEPAK</sequence>
<name>A0A235H5X5_AZOBR</name>